<feature type="compositionally biased region" description="Basic and acidic residues" evidence="1">
    <location>
        <begin position="332"/>
        <end position="351"/>
    </location>
</feature>
<name>A0A6H9V0G7_9ACTN</name>
<dbReference type="AlphaFoldDB" id="A0A6H9V0G7"/>
<feature type="compositionally biased region" description="Basic and acidic residues" evidence="1">
    <location>
        <begin position="71"/>
        <end position="93"/>
    </location>
</feature>
<comment type="caution">
    <text evidence="3">The sequence shown here is derived from an EMBL/GenBank/DDBJ whole genome shotgun (WGS) entry which is preliminary data.</text>
</comment>
<feature type="region of interest" description="Disordered" evidence="1">
    <location>
        <begin position="70"/>
        <end position="115"/>
    </location>
</feature>
<organism evidence="3 4">
    <name type="scientific">Streptomyces luteolifulvus</name>
    <dbReference type="NCBI Taxonomy" id="2615112"/>
    <lineage>
        <taxon>Bacteria</taxon>
        <taxon>Bacillati</taxon>
        <taxon>Actinomycetota</taxon>
        <taxon>Actinomycetes</taxon>
        <taxon>Kitasatosporales</taxon>
        <taxon>Streptomycetaceae</taxon>
        <taxon>Streptomyces</taxon>
    </lineage>
</organism>
<dbReference type="EMBL" id="VZRB01000010">
    <property type="protein sequence ID" value="KAB1146100.1"/>
    <property type="molecule type" value="Genomic_DNA"/>
</dbReference>
<dbReference type="Proteomes" id="UP000442707">
    <property type="component" value="Unassembled WGS sequence"/>
</dbReference>
<proteinExistence type="predicted"/>
<keyword evidence="2" id="KW-0812">Transmembrane</keyword>
<reference evidence="3 4" key="1">
    <citation type="submission" date="2019-09" db="EMBL/GenBank/DDBJ databases">
        <title>Screening of Novel Bioactive Compounds from Soil-Associated.</title>
        <authorList>
            <person name="Zhao S."/>
        </authorList>
    </citation>
    <scope>NUCLEOTIDE SEQUENCE [LARGE SCALE GENOMIC DNA]</scope>
    <source>
        <strain evidence="3 4">HIT-DPA4</strain>
    </source>
</reference>
<dbReference type="RefSeq" id="WP_150949783.1">
    <property type="nucleotide sequence ID" value="NZ_VZRB01000010.1"/>
</dbReference>
<evidence type="ECO:0000256" key="1">
    <source>
        <dbReference type="SAM" id="MobiDB-lite"/>
    </source>
</evidence>
<protein>
    <recommendedName>
        <fullName evidence="5">Extensin</fullName>
    </recommendedName>
</protein>
<feature type="transmembrane region" description="Helical" evidence="2">
    <location>
        <begin position="122"/>
        <end position="145"/>
    </location>
</feature>
<feature type="compositionally biased region" description="Basic and acidic residues" evidence="1">
    <location>
        <begin position="279"/>
        <end position="303"/>
    </location>
</feature>
<keyword evidence="2" id="KW-0472">Membrane</keyword>
<gene>
    <name evidence="3" type="ORF">F7R91_17525</name>
</gene>
<feature type="compositionally biased region" description="Basic and acidic residues" evidence="1">
    <location>
        <begin position="219"/>
        <end position="228"/>
    </location>
</feature>
<evidence type="ECO:0000256" key="2">
    <source>
        <dbReference type="SAM" id="Phobius"/>
    </source>
</evidence>
<feature type="compositionally biased region" description="Low complexity" evidence="1">
    <location>
        <begin position="355"/>
        <end position="366"/>
    </location>
</feature>
<evidence type="ECO:0000313" key="3">
    <source>
        <dbReference type="EMBL" id="KAB1146100.1"/>
    </source>
</evidence>
<evidence type="ECO:0000313" key="4">
    <source>
        <dbReference type="Proteomes" id="UP000442707"/>
    </source>
</evidence>
<feature type="region of interest" description="Disordered" evidence="1">
    <location>
        <begin position="149"/>
        <end position="389"/>
    </location>
</feature>
<feature type="compositionally biased region" description="Low complexity" evidence="1">
    <location>
        <begin position="149"/>
        <end position="165"/>
    </location>
</feature>
<feature type="compositionally biased region" description="Pro residues" evidence="1">
    <location>
        <begin position="367"/>
        <end position="376"/>
    </location>
</feature>
<evidence type="ECO:0008006" key="5">
    <source>
        <dbReference type="Google" id="ProtNLM"/>
    </source>
</evidence>
<feature type="compositionally biased region" description="Pro residues" evidence="1">
    <location>
        <begin position="166"/>
        <end position="176"/>
    </location>
</feature>
<accession>A0A6H9V0G7</accession>
<sequence length="389" mass="39666">MADEQYSWLDRETAERLLRGEPLDNAVEAAALDEAQRLAKTLGELSAEPPLSSTELPGEAAALAAFRTARSAREGREEREVRSGEQPAGHRADTQVTDAGLVRIGGPDRRARRPRWGRPLRLGLAAALAAGMVGGVAVAAGTGALPTPFDDTGPGPAASVSAAVTPPGPHISPAPDPLGGEPTPDGTTSAAPGQGSHRDTARGGQDTGPATGSGPSKDPSMDRADRRRAAAAACRDVRDGKLLTTQRRRALEGVAGGSARVWRYCQGVLAAGGEGSADQDGRDGGRRSDDGSGRGSDQGRDEGEGQGGNRGGHGEARRGHGGHGRHLAPGRGNERDRGRDHDRGKDRDRSGDGAGDTAGADTATSAVPPPPQPSPASPSATPTPSYSAL</sequence>
<feature type="compositionally biased region" description="Low complexity" evidence="1">
    <location>
        <begin position="377"/>
        <end position="389"/>
    </location>
</feature>
<keyword evidence="2" id="KW-1133">Transmembrane helix</keyword>
<feature type="compositionally biased region" description="Basic residues" evidence="1">
    <location>
        <begin position="319"/>
        <end position="328"/>
    </location>
</feature>
<keyword evidence="4" id="KW-1185">Reference proteome</keyword>